<keyword evidence="3" id="KW-1185">Reference proteome</keyword>
<dbReference type="Pfam" id="PF12081">
    <property type="entry name" value="GldM_1st"/>
    <property type="match status" value="1"/>
</dbReference>
<comment type="caution">
    <text evidence="2">The sequence shown here is derived from an EMBL/GenBank/DDBJ whole genome shotgun (WGS) entry which is preliminary data.</text>
</comment>
<gene>
    <name evidence="2" type="ORF">A3860_03635</name>
</gene>
<feature type="domain" description="Gliding motility-associated protein GldM N-terminal" evidence="1">
    <location>
        <begin position="29"/>
        <end position="212"/>
    </location>
</feature>
<evidence type="ECO:0000313" key="3">
    <source>
        <dbReference type="Proteomes" id="UP000192796"/>
    </source>
</evidence>
<dbReference type="OrthoDB" id="680859at2"/>
<evidence type="ECO:0000313" key="2">
    <source>
        <dbReference type="EMBL" id="OQP63076.1"/>
    </source>
</evidence>
<dbReference type="EMBL" id="LVYD01000047">
    <property type="protein sequence ID" value="OQP63076.1"/>
    <property type="molecule type" value="Genomic_DNA"/>
</dbReference>
<dbReference type="STRING" id="1703345.A3860_03635"/>
<dbReference type="Proteomes" id="UP000192796">
    <property type="component" value="Unassembled WGS sequence"/>
</dbReference>
<protein>
    <recommendedName>
        <fullName evidence="1">Gliding motility-associated protein GldM N-terminal domain-containing protein</fullName>
    </recommendedName>
</protein>
<dbReference type="InterPro" id="IPR022720">
    <property type="entry name" value="Motility-assoc_prot_GldM_N"/>
</dbReference>
<organism evidence="2 3">
    <name type="scientific">Niastella vici</name>
    <dbReference type="NCBI Taxonomy" id="1703345"/>
    <lineage>
        <taxon>Bacteria</taxon>
        <taxon>Pseudomonadati</taxon>
        <taxon>Bacteroidota</taxon>
        <taxon>Chitinophagia</taxon>
        <taxon>Chitinophagales</taxon>
        <taxon>Chitinophagaceae</taxon>
        <taxon>Niastella</taxon>
    </lineage>
</organism>
<dbReference type="RefSeq" id="WP_158085292.1">
    <property type="nucleotide sequence ID" value="NZ_LVYD01000047.1"/>
</dbReference>
<sequence length="261" mass="29463">MNRTLFYPAIMALLLVGCRPEENPGQLNAVNQSLERVNKTINDENNLISQHLLNTQADPQTADIVTKWVQRADRINRNADSVRVMIKELKEELISQSDSLKREYVTVIRQLYDDNGVGNQLLKKLAAFKDSIPVIMYGEGGRDSSVAQGRVSRYLNTLLDSIPLLPGYVDSLSADQRIQYGKKWLNENFGRSSSLMAMIMLNKIENDLLLTQKILIEYCNMKVASSFCGYNVFHVITSLSSSYVKRGQEIEGKIKIEQPAS</sequence>
<dbReference type="PROSITE" id="PS51257">
    <property type="entry name" value="PROKAR_LIPOPROTEIN"/>
    <property type="match status" value="1"/>
</dbReference>
<proteinExistence type="predicted"/>
<accession>A0A1V9FXV8</accession>
<reference evidence="2 3" key="1">
    <citation type="submission" date="2016-03" db="EMBL/GenBank/DDBJ databases">
        <title>Niastella vici sp. nov., isolated from farmland soil.</title>
        <authorList>
            <person name="Chen L."/>
            <person name="Wang D."/>
            <person name="Yang S."/>
            <person name="Wang G."/>
        </authorList>
    </citation>
    <scope>NUCLEOTIDE SEQUENCE [LARGE SCALE GENOMIC DNA]</scope>
    <source>
        <strain evidence="2 3">DJ57</strain>
    </source>
</reference>
<evidence type="ECO:0000259" key="1">
    <source>
        <dbReference type="Pfam" id="PF12081"/>
    </source>
</evidence>
<dbReference type="AlphaFoldDB" id="A0A1V9FXV8"/>
<name>A0A1V9FXV8_9BACT</name>